<dbReference type="InterPro" id="IPR036676">
    <property type="entry name" value="PurM-like_C_sf"/>
</dbReference>
<dbReference type="InterPro" id="IPR004733">
    <property type="entry name" value="PurM_cligase"/>
</dbReference>
<evidence type="ECO:0000313" key="19">
    <source>
        <dbReference type="Proteomes" id="UP000019666"/>
    </source>
</evidence>
<evidence type="ECO:0000256" key="1">
    <source>
        <dbReference type="ARBA" id="ARBA00004496"/>
    </source>
</evidence>
<evidence type="ECO:0000256" key="5">
    <source>
        <dbReference type="ARBA" id="ARBA00020367"/>
    </source>
</evidence>
<dbReference type="InterPro" id="IPR016188">
    <property type="entry name" value="PurM-like_N"/>
</dbReference>
<keyword evidence="9 15" id="KW-0658">Purine biosynthesis</keyword>
<comment type="caution">
    <text evidence="18">The sequence shown here is derived from an EMBL/GenBank/DDBJ whole genome shotgun (WGS) entry which is preliminary data.</text>
</comment>
<dbReference type="EC" id="6.3.3.1" evidence="4 15"/>
<dbReference type="GO" id="GO:0005829">
    <property type="term" value="C:cytosol"/>
    <property type="evidence" value="ECO:0007669"/>
    <property type="project" value="TreeGrafter"/>
</dbReference>
<evidence type="ECO:0000256" key="4">
    <source>
        <dbReference type="ARBA" id="ARBA00013047"/>
    </source>
</evidence>
<dbReference type="Pfam" id="PF02769">
    <property type="entry name" value="AIRS_C"/>
    <property type="match status" value="1"/>
</dbReference>
<evidence type="ECO:0000256" key="6">
    <source>
        <dbReference type="ARBA" id="ARBA00022490"/>
    </source>
</evidence>
<evidence type="ECO:0000259" key="17">
    <source>
        <dbReference type="Pfam" id="PF02769"/>
    </source>
</evidence>
<dbReference type="HOGENOM" id="CLU_047116_0_0_5"/>
<dbReference type="PANTHER" id="PTHR10520">
    <property type="entry name" value="TRIFUNCTIONAL PURINE BIOSYNTHETIC PROTEIN ADENOSINE-3-RELATED"/>
    <property type="match status" value="1"/>
</dbReference>
<dbReference type="Pfam" id="PF00586">
    <property type="entry name" value="AIRS"/>
    <property type="match status" value="1"/>
</dbReference>
<dbReference type="GO" id="GO:0004641">
    <property type="term" value="F:phosphoribosylformylglycinamidine cyclo-ligase activity"/>
    <property type="evidence" value="ECO:0007669"/>
    <property type="project" value="UniProtKB-UniRule"/>
</dbReference>
<evidence type="ECO:0000256" key="12">
    <source>
        <dbReference type="ARBA" id="ARBA00032931"/>
    </source>
</evidence>
<evidence type="ECO:0000256" key="10">
    <source>
        <dbReference type="ARBA" id="ARBA00022840"/>
    </source>
</evidence>
<dbReference type="NCBIfam" id="TIGR00878">
    <property type="entry name" value="purM"/>
    <property type="match status" value="1"/>
</dbReference>
<sequence length="346" mass="35599">MSGNGLTYAQAGVDIDAGNALVERIKPFARRTERSGTMAGLGGFGALFDLRAAGYSDPILVAATDGVGTKLRIAIETGHLDEVGIDLVAMCVNDLVCQGAEPLLFLDYFATGKLQVEEAARVIAGIALGCERSGCALVGGETAEMPGMYHGGDFDLAGFAVGAMERGTDLPRGVEEGDVLLGLTSAGVHSNGFSLVRRVKEVSGMSWDSPAPWGGASLGEELLAPTRLYVKPALAAIRAGGVHALAHITGGGLTENLPRVLPEGLGARIDLSSWRLPPVFAWLRQAGGIAEAEMLKTFNSGIGMVAVVAADRAEALARLLIEAGETVVPLGTVTAGQGVSYSGQLA</sequence>
<keyword evidence="10 15" id="KW-0067">ATP-binding</keyword>
<dbReference type="AlphaFoldDB" id="A0A017HR19"/>
<keyword evidence="7 15" id="KW-0436">Ligase</keyword>
<name>A0A017HR19_9RHOB</name>
<evidence type="ECO:0000256" key="2">
    <source>
        <dbReference type="ARBA" id="ARBA00004686"/>
    </source>
</evidence>
<evidence type="ECO:0000256" key="8">
    <source>
        <dbReference type="ARBA" id="ARBA00022741"/>
    </source>
</evidence>
<evidence type="ECO:0000256" key="14">
    <source>
        <dbReference type="ARBA" id="ARBA00049057"/>
    </source>
</evidence>
<evidence type="ECO:0000256" key="15">
    <source>
        <dbReference type="HAMAP-Rule" id="MF_00741"/>
    </source>
</evidence>
<dbReference type="UniPathway" id="UPA00074">
    <property type="reaction ID" value="UER00129"/>
</dbReference>
<keyword evidence="6 15" id="KW-0963">Cytoplasm</keyword>
<dbReference type="CDD" id="cd02196">
    <property type="entry name" value="PurM"/>
    <property type="match status" value="1"/>
</dbReference>
<comment type="subcellular location">
    <subcellularLocation>
        <location evidence="1 15">Cytoplasm</location>
    </subcellularLocation>
</comment>
<dbReference type="FunFam" id="3.90.650.10:FF:000011">
    <property type="entry name" value="Phosphoribosylformylglycinamidine cyclo-ligase"/>
    <property type="match status" value="1"/>
</dbReference>
<dbReference type="SUPFAM" id="SSF55326">
    <property type="entry name" value="PurM N-terminal domain-like"/>
    <property type="match status" value="1"/>
</dbReference>
<proteinExistence type="inferred from homology"/>
<accession>A0A017HR19</accession>
<dbReference type="HAMAP" id="MF_00741">
    <property type="entry name" value="AIRS"/>
    <property type="match status" value="1"/>
</dbReference>
<protein>
    <recommendedName>
        <fullName evidence="5 15">Phosphoribosylformylglycinamidine cyclo-ligase</fullName>
        <ecNumber evidence="4 15">6.3.3.1</ecNumber>
    </recommendedName>
    <alternativeName>
        <fullName evidence="12 15">AIR synthase</fullName>
    </alternativeName>
    <alternativeName>
        <fullName evidence="13 15">AIRS</fullName>
    </alternativeName>
    <alternativeName>
        <fullName evidence="11 15">Phosphoribosyl-aminoimidazole synthetase</fullName>
    </alternativeName>
</protein>
<dbReference type="Gene3D" id="3.90.650.10">
    <property type="entry name" value="PurM-like C-terminal domain"/>
    <property type="match status" value="1"/>
</dbReference>
<evidence type="ECO:0000256" key="9">
    <source>
        <dbReference type="ARBA" id="ARBA00022755"/>
    </source>
</evidence>
<feature type="domain" description="PurM-like C-terminal" evidence="17">
    <location>
        <begin position="175"/>
        <end position="340"/>
    </location>
</feature>
<dbReference type="GO" id="GO:0004637">
    <property type="term" value="F:phosphoribosylamine-glycine ligase activity"/>
    <property type="evidence" value="ECO:0007669"/>
    <property type="project" value="TreeGrafter"/>
</dbReference>
<evidence type="ECO:0000256" key="11">
    <source>
        <dbReference type="ARBA" id="ARBA00031908"/>
    </source>
</evidence>
<dbReference type="PATRIC" id="fig|442562.3.peg.1716"/>
<dbReference type="InterPro" id="IPR036921">
    <property type="entry name" value="PurM-like_N_sf"/>
</dbReference>
<gene>
    <name evidence="15" type="primary">purM</name>
    <name evidence="18" type="ORF">Rumeso_01733</name>
</gene>
<evidence type="ECO:0000259" key="16">
    <source>
        <dbReference type="Pfam" id="PF00586"/>
    </source>
</evidence>
<comment type="catalytic activity">
    <reaction evidence="14 15">
        <text>2-formamido-N(1)-(5-O-phospho-beta-D-ribosyl)acetamidine + ATP = 5-amino-1-(5-phospho-beta-D-ribosyl)imidazole + ADP + phosphate + H(+)</text>
        <dbReference type="Rhea" id="RHEA:23032"/>
        <dbReference type="ChEBI" id="CHEBI:15378"/>
        <dbReference type="ChEBI" id="CHEBI:30616"/>
        <dbReference type="ChEBI" id="CHEBI:43474"/>
        <dbReference type="ChEBI" id="CHEBI:137981"/>
        <dbReference type="ChEBI" id="CHEBI:147287"/>
        <dbReference type="ChEBI" id="CHEBI:456216"/>
        <dbReference type="EC" id="6.3.3.1"/>
    </reaction>
</comment>
<dbReference type="InterPro" id="IPR010918">
    <property type="entry name" value="PurM-like_C_dom"/>
</dbReference>
<dbReference type="SUPFAM" id="SSF56042">
    <property type="entry name" value="PurM C-terminal domain-like"/>
    <property type="match status" value="1"/>
</dbReference>
<evidence type="ECO:0000313" key="18">
    <source>
        <dbReference type="EMBL" id="EYD76775.1"/>
    </source>
</evidence>
<keyword evidence="19" id="KW-1185">Reference proteome</keyword>
<dbReference type="Proteomes" id="UP000019666">
    <property type="component" value="Unassembled WGS sequence"/>
</dbReference>
<evidence type="ECO:0000256" key="13">
    <source>
        <dbReference type="ARBA" id="ARBA00033093"/>
    </source>
</evidence>
<dbReference type="FunFam" id="3.30.1330.10:FF:000001">
    <property type="entry name" value="Phosphoribosylformylglycinamidine cyclo-ligase"/>
    <property type="match status" value="1"/>
</dbReference>
<dbReference type="EMBL" id="AOSK01000041">
    <property type="protein sequence ID" value="EYD76775.1"/>
    <property type="molecule type" value="Genomic_DNA"/>
</dbReference>
<dbReference type="GO" id="GO:0046084">
    <property type="term" value="P:adenine biosynthetic process"/>
    <property type="evidence" value="ECO:0007669"/>
    <property type="project" value="TreeGrafter"/>
</dbReference>
<organism evidence="18 19">
    <name type="scientific">Rubellimicrobium mesophilum DSM 19309</name>
    <dbReference type="NCBI Taxonomy" id="442562"/>
    <lineage>
        <taxon>Bacteria</taxon>
        <taxon>Pseudomonadati</taxon>
        <taxon>Pseudomonadota</taxon>
        <taxon>Alphaproteobacteria</taxon>
        <taxon>Rhodobacterales</taxon>
        <taxon>Roseobacteraceae</taxon>
        <taxon>Rubellimicrobium</taxon>
    </lineage>
</organism>
<dbReference type="GO" id="GO:0006189">
    <property type="term" value="P:'de novo' IMP biosynthetic process"/>
    <property type="evidence" value="ECO:0007669"/>
    <property type="project" value="UniProtKB-UniRule"/>
</dbReference>
<comment type="pathway">
    <text evidence="2 15">Purine metabolism; IMP biosynthesis via de novo pathway; 5-amino-1-(5-phospho-D-ribosyl)imidazole from N(2)-formyl-N(1)-(5-phospho-D-ribosyl)glycinamide: step 2/2.</text>
</comment>
<keyword evidence="8 15" id="KW-0547">Nucleotide-binding</keyword>
<dbReference type="RefSeq" id="WP_037277466.1">
    <property type="nucleotide sequence ID" value="NZ_KK088521.1"/>
</dbReference>
<dbReference type="STRING" id="442562.Rumeso_01733"/>
<dbReference type="PANTHER" id="PTHR10520:SF12">
    <property type="entry name" value="TRIFUNCTIONAL PURINE BIOSYNTHETIC PROTEIN ADENOSINE-3"/>
    <property type="match status" value="1"/>
</dbReference>
<dbReference type="GO" id="GO:0005524">
    <property type="term" value="F:ATP binding"/>
    <property type="evidence" value="ECO:0007669"/>
    <property type="project" value="UniProtKB-KW"/>
</dbReference>
<feature type="domain" description="PurM-like N-terminal" evidence="16">
    <location>
        <begin position="60"/>
        <end position="164"/>
    </location>
</feature>
<evidence type="ECO:0000256" key="3">
    <source>
        <dbReference type="ARBA" id="ARBA00010280"/>
    </source>
</evidence>
<dbReference type="Gene3D" id="3.30.1330.10">
    <property type="entry name" value="PurM-like, N-terminal domain"/>
    <property type="match status" value="1"/>
</dbReference>
<reference evidence="18 19" key="1">
    <citation type="submission" date="2013-02" db="EMBL/GenBank/DDBJ databases">
        <authorList>
            <person name="Fiebig A."/>
            <person name="Goeker M."/>
            <person name="Klenk H.-P.P."/>
        </authorList>
    </citation>
    <scope>NUCLEOTIDE SEQUENCE [LARGE SCALE GENOMIC DNA]</scope>
    <source>
        <strain evidence="18 19">DSM 19309</strain>
    </source>
</reference>
<comment type="similarity">
    <text evidence="3 15">Belongs to the AIR synthase family.</text>
</comment>
<dbReference type="OrthoDB" id="9777881at2"/>
<evidence type="ECO:0000256" key="7">
    <source>
        <dbReference type="ARBA" id="ARBA00022598"/>
    </source>
</evidence>